<dbReference type="EMBL" id="JBHUFD010000003">
    <property type="protein sequence ID" value="MFD1872639.1"/>
    <property type="molecule type" value="Genomic_DNA"/>
</dbReference>
<gene>
    <name evidence="1" type="ORF">ACFSDX_09370</name>
</gene>
<name>A0ABW4QST0_9BACT</name>
<accession>A0ABW4QST0</accession>
<sequence length="177" mass="19061">MRDEALAAVASHRMVVYLLTQPDQPASLASARAIAQAAAALLDAGGLAVKVETAGKAFEAAKWRELLAFEEAGPLWELFVAVAIKSADGASFTCGMHNLGLKDALVRNLPTAEAIQLLREFTYFEATEQPKLAVGHTFSLAVDAPVYHLAEVIAQPYADHPDFVNPYGMWELLAKKP</sequence>
<comment type="caution">
    <text evidence="1">The sequence shown here is derived from an EMBL/GenBank/DDBJ whole genome shotgun (WGS) entry which is preliminary data.</text>
</comment>
<evidence type="ECO:0008006" key="3">
    <source>
        <dbReference type="Google" id="ProtNLM"/>
    </source>
</evidence>
<evidence type="ECO:0000313" key="1">
    <source>
        <dbReference type="EMBL" id="MFD1872639.1"/>
    </source>
</evidence>
<dbReference type="RefSeq" id="WP_382313082.1">
    <property type="nucleotide sequence ID" value="NZ_JBHUFD010000003.1"/>
</dbReference>
<keyword evidence="2" id="KW-1185">Reference proteome</keyword>
<proteinExistence type="predicted"/>
<dbReference type="Proteomes" id="UP001597197">
    <property type="component" value="Unassembled WGS sequence"/>
</dbReference>
<organism evidence="1 2">
    <name type="scientific">Hymenobacter bucti</name>
    <dbReference type="NCBI Taxonomy" id="1844114"/>
    <lineage>
        <taxon>Bacteria</taxon>
        <taxon>Pseudomonadati</taxon>
        <taxon>Bacteroidota</taxon>
        <taxon>Cytophagia</taxon>
        <taxon>Cytophagales</taxon>
        <taxon>Hymenobacteraceae</taxon>
        <taxon>Hymenobacter</taxon>
    </lineage>
</organism>
<reference evidence="2" key="1">
    <citation type="journal article" date="2019" name="Int. J. Syst. Evol. Microbiol.">
        <title>The Global Catalogue of Microorganisms (GCM) 10K type strain sequencing project: providing services to taxonomists for standard genome sequencing and annotation.</title>
        <authorList>
            <consortium name="The Broad Institute Genomics Platform"/>
            <consortium name="The Broad Institute Genome Sequencing Center for Infectious Disease"/>
            <person name="Wu L."/>
            <person name="Ma J."/>
        </authorList>
    </citation>
    <scope>NUCLEOTIDE SEQUENCE [LARGE SCALE GENOMIC DNA]</scope>
    <source>
        <strain evidence="2">CGMCC 1.15795</strain>
    </source>
</reference>
<evidence type="ECO:0000313" key="2">
    <source>
        <dbReference type="Proteomes" id="UP001597197"/>
    </source>
</evidence>
<protein>
    <recommendedName>
        <fullName evidence="3">DUF4261 domain-containing protein</fullName>
    </recommendedName>
</protein>